<dbReference type="GO" id="GO:0008236">
    <property type="term" value="F:serine-type peptidase activity"/>
    <property type="evidence" value="ECO:0007669"/>
    <property type="project" value="InterPro"/>
</dbReference>
<evidence type="ECO:0000313" key="4">
    <source>
        <dbReference type="Proteomes" id="UP000236592"/>
    </source>
</evidence>
<dbReference type="InterPro" id="IPR005151">
    <property type="entry name" value="Tail-specific_protease"/>
</dbReference>
<dbReference type="InterPro" id="IPR041613">
    <property type="entry name" value="Pept_S41_N"/>
</dbReference>
<sequence length="512" mass="57023">MKILKHLPHLFIFIVCFNLSLTSCSKEDTPPTPEPEQEIPTEEEKEGPVVLKNEVNDFIWLGLNEVYLWQNEVPYLADNKFSNTDDYYAFLNTYDSPENLFESLLYQRGEVDRFSFLVNDYIALENSFQGTTLSNGLDFGLVRIGNTNDVLGYVRYVANGSDSSTKDIKRGEFFMTVDSQQLTVSNYYDLLFGNNSSYTLGMATISNSQIELTNKNVTLTKTNFTENPIHINKVIELNGTKVGYLMYNSFIANFDSELNNSIAELKSQGITELVLDLRYNPGGRVSSALALCSMITGQFENDIIITEQWNPKYQTYFEQVDPDFLINRFPNALTDGSPITSLNLNKVYVLTTGGSASASELILNGLDPYIDVVQIGANTAGKYTASITLYDAPDFSRGNANPNHTYAMQPLVYKSSNINGVSDYDNGLAPDHIITYQTNSGVSYEGENIQNLGVLGEDTDPFLAKALSLISGTTTKSYEKLKAIKGIQVEHIAESNDFKPLGKGMYTTLKTK</sequence>
<dbReference type="CDD" id="cd07561">
    <property type="entry name" value="Peptidase_S41_CPP_like"/>
    <property type="match status" value="1"/>
</dbReference>
<dbReference type="Proteomes" id="UP000236592">
    <property type="component" value="Chromosome"/>
</dbReference>
<protein>
    <submittedName>
        <fullName evidence="3">Peptidase S41</fullName>
    </submittedName>
</protein>
<dbReference type="Gene3D" id="2.30.42.10">
    <property type="match status" value="1"/>
</dbReference>
<gene>
    <name evidence="3" type="ORF">C1A40_01145</name>
</gene>
<dbReference type="GO" id="GO:0006508">
    <property type="term" value="P:proteolysis"/>
    <property type="evidence" value="ECO:0007669"/>
    <property type="project" value="InterPro"/>
</dbReference>
<dbReference type="GO" id="GO:0030288">
    <property type="term" value="C:outer membrane-bounded periplasmic space"/>
    <property type="evidence" value="ECO:0007669"/>
    <property type="project" value="TreeGrafter"/>
</dbReference>
<keyword evidence="4" id="KW-1185">Reference proteome</keyword>
<dbReference type="PANTHER" id="PTHR32060">
    <property type="entry name" value="TAIL-SPECIFIC PROTEASE"/>
    <property type="match status" value="1"/>
</dbReference>
<feature type="compositionally biased region" description="Acidic residues" evidence="1">
    <location>
        <begin position="35"/>
        <end position="45"/>
    </location>
</feature>
<evidence type="ECO:0000259" key="2">
    <source>
        <dbReference type="SMART" id="SM00245"/>
    </source>
</evidence>
<dbReference type="Gene3D" id="3.30.750.170">
    <property type="match status" value="1"/>
</dbReference>
<dbReference type="InterPro" id="IPR029045">
    <property type="entry name" value="ClpP/crotonase-like_dom_sf"/>
</dbReference>
<dbReference type="GO" id="GO:0004175">
    <property type="term" value="F:endopeptidase activity"/>
    <property type="evidence" value="ECO:0007669"/>
    <property type="project" value="TreeGrafter"/>
</dbReference>
<evidence type="ECO:0000313" key="3">
    <source>
        <dbReference type="EMBL" id="AUS04167.1"/>
    </source>
</evidence>
<evidence type="ECO:0000256" key="1">
    <source>
        <dbReference type="SAM" id="MobiDB-lite"/>
    </source>
</evidence>
<dbReference type="GO" id="GO:0007165">
    <property type="term" value="P:signal transduction"/>
    <property type="evidence" value="ECO:0007669"/>
    <property type="project" value="TreeGrafter"/>
</dbReference>
<organism evidence="3 4">
    <name type="scientific">Pseudotamlana carrageenivorans</name>
    <dbReference type="NCBI Taxonomy" id="2069432"/>
    <lineage>
        <taxon>Bacteria</taxon>
        <taxon>Pseudomonadati</taxon>
        <taxon>Bacteroidota</taxon>
        <taxon>Flavobacteriia</taxon>
        <taxon>Flavobacteriales</taxon>
        <taxon>Flavobacteriaceae</taxon>
        <taxon>Pseudotamlana</taxon>
    </lineage>
</organism>
<feature type="region of interest" description="Disordered" evidence="1">
    <location>
        <begin position="26"/>
        <end position="46"/>
    </location>
</feature>
<reference evidence="4" key="1">
    <citation type="submission" date="2018-01" db="EMBL/GenBank/DDBJ databases">
        <title>Complete genome of Tamlana sp. UJ94.</title>
        <authorList>
            <person name="Jung J."/>
            <person name="Chung D."/>
            <person name="Bae S.S."/>
            <person name="Baek K."/>
        </authorList>
    </citation>
    <scope>NUCLEOTIDE SEQUENCE [LARGE SCALE GENOMIC DNA]</scope>
    <source>
        <strain evidence="4">UJ94</strain>
    </source>
</reference>
<feature type="domain" description="Tail specific protease" evidence="2">
    <location>
        <begin position="214"/>
        <end position="435"/>
    </location>
</feature>
<dbReference type="PROSITE" id="PS51257">
    <property type="entry name" value="PROKAR_LIPOPROTEIN"/>
    <property type="match status" value="1"/>
</dbReference>
<dbReference type="Gene3D" id="3.90.226.10">
    <property type="entry name" value="2-enoyl-CoA Hydratase, Chain A, domain 1"/>
    <property type="match status" value="1"/>
</dbReference>
<accession>A0A2I7SE47</accession>
<proteinExistence type="predicted"/>
<dbReference type="SMART" id="SM00245">
    <property type="entry name" value="TSPc"/>
    <property type="match status" value="1"/>
</dbReference>
<dbReference type="AlphaFoldDB" id="A0A2I7SE47"/>
<dbReference type="Pfam" id="PF18294">
    <property type="entry name" value="Pept_S41_N"/>
    <property type="match status" value="1"/>
</dbReference>
<dbReference type="EMBL" id="CP025938">
    <property type="protein sequence ID" value="AUS04167.1"/>
    <property type="molecule type" value="Genomic_DNA"/>
</dbReference>
<dbReference type="SUPFAM" id="SSF52096">
    <property type="entry name" value="ClpP/crotonase"/>
    <property type="match status" value="1"/>
</dbReference>
<dbReference type="Pfam" id="PF03572">
    <property type="entry name" value="Peptidase_S41"/>
    <property type="match status" value="1"/>
</dbReference>
<dbReference type="KEGG" id="taj:C1A40_01145"/>
<name>A0A2I7SE47_9FLAO</name>
<dbReference type="InterPro" id="IPR036034">
    <property type="entry name" value="PDZ_sf"/>
</dbReference>
<dbReference type="PANTHER" id="PTHR32060:SF30">
    <property type="entry name" value="CARBOXY-TERMINAL PROCESSING PROTEASE CTPA"/>
    <property type="match status" value="1"/>
</dbReference>